<sequence>MDGRLLNVREILPCLIEKGCEDASPQLDQSSVSRTPASRVYRIQYYSFDVYRGRLEIGRQLVSINVGRRELPIFATMGGLKKLKDIANKLSAWSKWKHSNVLELIGVTKQLGRLAIVSPWVDYFTIPEFLRAHPQCDRYSLCTQIAYGVAYLHSKGFVHGCIAGANINVMNDHTPKIAGFEYDLPYPLGTLPRQDPLVLFLRSKAPEVLMSETMISKAFRADVYSLAMTIFETTTGTAPYDSYSIMRAMIKAVQGQHPERPTACMPCEDEKSNKLWRLLVECWALDPQNRPTSLEVMAKMTDLVSGDWLRVGCSCTQSSQGQQDTKTQVASDTIIDRKMSVGQVLSRLYEHGCEDATHLIDQTKYTMYPVSHGGFGDVYSGRLKDGSPIALKCLRLTLDSSDASQKQIRNAAHELYIWSKCDHPNILRLVGVTQHRNQLAMVSPWMEHGSLNNFLSRYPEVDRYRLSAQVADGIAYLHGENIVHGDIKGVSPVSLLLQALSPTPAVSVSKTNILISKDHTPKITDFGTAALGEYTLKFTASATTSRPGMSLRWTTILETITGAVPFFETPNENALVLKIARYEHPKRPDEDMPPNNKKADLVWSLLIACWSHEPKDRPAATKVRDIMRFIASDRTD</sequence>
<dbReference type="Gene3D" id="1.10.510.10">
    <property type="entry name" value="Transferase(Phosphotransferase) domain 1"/>
    <property type="match status" value="2"/>
</dbReference>
<dbReference type="Pfam" id="PF00069">
    <property type="entry name" value="Pkinase"/>
    <property type="match status" value="1"/>
</dbReference>
<dbReference type="EMBL" id="CAJMXA010000010">
    <property type="protein sequence ID" value="CAE6411063.1"/>
    <property type="molecule type" value="Genomic_DNA"/>
</dbReference>
<name>A0A8H2WW49_9AGAM</name>
<dbReference type="AlphaFoldDB" id="A0A8H2WW49"/>
<feature type="domain" description="Protein kinase" evidence="1">
    <location>
        <begin position="1"/>
        <end position="309"/>
    </location>
</feature>
<dbReference type="GO" id="GO:0005524">
    <property type="term" value="F:ATP binding"/>
    <property type="evidence" value="ECO:0007669"/>
    <property type="project" value="InterPro"/>
</dbReference>
<gene>
    <name evidence="2" type="ORF">RDB_LOCUS1036</name>
</gene>
<feature type="domain" description="Protein kinase" evidence="1">
    <location>
        <begin position="364"/>
        <end position="630"/>
    </location>
</feature>
<dbReference type="InterPro" id="IPR001245">
    <property type="entry name" value="Ser-Thr/Tyr_kinase_cat_dom"/>
</dbReference>
<proteinExistence type="predicted"/>
<dbReference type="PROSITE" id="PS50011">
    <property type="entry name" value="PROTEIN_KINASE_DOM"/>
    <property type="match status" value="2"/>
</dbReference>
<evidence type="ECO:0000259" key="1">
    <source>
        <dbReference type="PROSITE" id="PS50011"/>
    </source>
</evidence>
<accession>A0A8H2WW49</accession>
<dbReference type="SUPFAM" id="SSF56112">
    <property type="entry name" value="Protein kinase-like (PK-like)"/>
    <property type="match status" value="2"/>
</dbReference>
<dbReference type="PANTHER" id="PTHR44329:SF214">
    <property type="entry name" value="PROTEIN KINASE DOMAIN-CONTAINING PROTEIN"/>
    <property type="match status" value="1"/>
</dbReference>
<dbReference type="InterPro" id="IPR011009">
    <property type="entry name" value="Kinase-like_dom_sf"/>
</dbReference>
<comment type="caution">
    <text evidence="2">The sequence shown here is derived from an EMBL/GenBank/DDBJ whole genome shotgun (WGS) entry which is preliminary data.</text>
</comment>
<dbReference type="Proteomes" id="UP000663853">
    <property type="component" value="Unassembled WGS sequence"/>
</dbReference>
<protein>
    <recommendedName>
        <fullName evidence="1">Protein kinase domain-containing protein</fullName>
    </recommendedName>
</protein>
<dbReference type="Pfam" id="PF07714">
    <property type="entry name" value="PK_Tyr_Ser-Thr"/>
    <property type="match status" value="1"/>
</dbReference>
<reference evidence="2" key="1">
    <citation type="submission" date="2021-01" db="EMBL/GenBank/DDBJ databases">
        <authorList>
            <person name="Kaushik A."/>
        </authorList>
    </citation>
    <scope>NUCLEOTIDE SEQUENCE</scope>
    <source>
        <strain evidence="2">AG6-10EEA</strain>
    </source>
</reference>
<evidence type="ECO:0000313" key="3">
    <source>
        <dbReference type="Proteomes" id="UP000663853"/>
    </source>
</evidence>
<evidence type="ECO:0000313" key="2">
    <source>
        <dbReference type="EMBL" id="CAE6411063.1"/>
    </source>
</evidence>
<dbReference type="InterPro" id="IPR000719">
    <property type="entry name" value="Prot_kinase_dom"/>
</dbReference>
<dbReference type="PANTHER" id="PTHR44329">
    <property type="entry name" value="SERINE/THREONINE-PROTEIN KINASE TNNI3K-RELATED"/>
    <property type="match status" value="1"/>
</dbReference>
<dbReference type="InterPro" id="IPR051681">
    <property type="entry name" value="Ser/Thr_Kinases-Pseudokinases"/>
</dbReference>
<dbReference type="GO" id="GO:0004674">
    <property type="term" value="F:protein serine/threonine kinase activity"/>
    <property type="evidence" value="ECO:0007669"/>
    <property type="project" value="TreeGrafter"/>
</dbReference>
<organism evidence="2 3">
    <name type="scientific">Rhizoctonia solani</name>
    <dbReference type="NCBI Taxonomy" id="456999"/>
    <lineage>
        <taxon>Eukaryota</taxon>
        <taxon>Fungi</taxon>
        <taxon>Dikarya</taxon>
        <taxon>Basidiomycota</taxon>
        <taxon>Agaricomycotina</taxon>
        <taxon>Agaricomycetes</taxon>
        <taxon>Cantharellales</taxon>
        <taxon>Ceratobasidiaceae</taxon>
        <taxon>Rhizoctonia</taxon>
    </lineage>
</organism>